<dbReference type="EMBL" id="RHLK01000003">
    <property type="protein sequence ID" value="MVO99479.1"/>
    <property type="molecule type" value="Genomic_DNA"/>
</dbReference>
<evidence type="ECO:0000256" key="1">
    <source>
        <dbReference type="SAM" id="MobiDB-lite"/>
    </source>
</evidence>
<name>A0A7X3FGT3_9BACL</name>
<comment type="caution">
    <text evidence="3">The sequence shown here is derived from an EMBL/GenBank/DDBJ whole genome shotgun (WGS) entry which is preliminary data.</text>
</comment>
<evidence type="ECO:0000256" key="2">
    <source>
        <dbReference type="SAM" id="Phobius"/>
    </source>
</evidence>
<sequence length="166" mass="17070">MPRWYWKLFMYGIVLSFCVMFGVDLASRGMNRIEGPESGADRPVSSAAGGLTGPSADGSPPAGETAVRALPRGGVPAAASPAGTRSERPAGSDARTGEDSRAPQGNGAAEQPSPKPEPPAPRPITSGGPEEIGSMNHLGNKLGDLLEITAQSGMDGVVSLFEWVVK</sequence>
<feature type="compositionally biased region" description="Pro residues" evidence="1">
    <location>
        <begin position="113"/>
        <end position="122"/>
    </location>
</feature>
<feature type="region of interest" description="Disordered" evidence="1">
    <location>
        <begin position="34"/>
        <end position="138"/>
    </location>
</feature>
<feature type="compositionally biased region" description="Basic and acidic residues" evidence="1">
    <location>
        <begin position="85"/>
        <end position="101"/>
    </location>
</feature>
<keyword evidence="2" id="KW-0812">Transmembrane</keyword>
<dbReference type="OrthoDB" id="2611684at2"/>
<gene>
    <name evidence="3" type="ORF">EDM21_08050</name>
</gene>
<evidence type="ECO:0000313" key="4">
    <source>
        <dbReference type="Proteomes" id="UP000490800"/>
    </source>
</evidence>
<dbReference type="AlphaFoldDB" id="A0A7X3FGT3"/>
<dbReference type="RefSeq" id="WP_157334470.1">
    <property type="nucleotide sequence ID" value="NZ_RHLK01000003.1"/>
</dbReference>
<dbReference type="Proteomes" id="UP000490800">
    <property type="component" value="Unassembled WGS sequence"/>
</dbReference>
<accession>A0A7X3FGT3</accession>
<reference evidence="3 4" key="1">
    <citation type="journal article" date="2019" name="Microorganisms">
        <title>Paenibacillus lutrae sp. nov., A Chitinolytic Species Isolated from A River Otter in Castril Natural Park, Granada, Spain.</title>
        <authorList>
            <person name="Rodriguez M."/>
            <person name="Reina J.C."/>
            <person name="Bejar V."/>
            <person name="Llamas I."/>
        </authorList>
    </citation>
    <scope>NUCLEOTIDE SEQUENCE [LARGE SCALE GENOMIC DNA]</scope>
    <source>
        <strain evidence="3 4">N10</strain>
    </source>
</reference>
<feature type="transmembrane region" description="Helical" evidence="2">
    <location>
        <begin position="6"/>
        <end position="26"/>
    </location>
</feature>
<protein>
    <submittedName>
        <fullName evidence="3">Uncharacterized protein</fullName>
    </submittedName>
</protein>
<keyword evidence="2" id="KW-1133">Transmembrane helix</keyword>
<keyword evidence="4" id="KW-1185">Reference proteome</keyword>
<organism evidence="3 4">
    <name type="scientific">Paenibacillus lutrae</name>
    <dbReference type="NCBI Taxonomy" id="2078573"/>
    <lineage>
        <taxon>Bacteria</taxon>
        <taxon>Bacillati</taxon>
        <taxon>Bacillota</taxon>
        <taxon>Bacilli</taxon>
        <taxon>Bacillales</taxon>
        <taxon>Paenibacillaceae</taxon>
        <taxon>Paenibacillus</taxon>
    </lineage>
</organism>
<proteinExistence type="predicted"/>
<evidence type="ECO:0000313" key="3">
    <source>
        <dbReference type="EMBL" id="MVO99479.1"/>
    </source>
</evidence>
<keyword evidence="2" id="KW-0472">Membrane</keyword>